<accession>A0A0A9BZN5</accession>
<reference evidence="1" key="1">
    <citation type="submission" date="2014-09" db="EMBL/GenBank/DDBJ databases">
        <authorList>
            <person name="Magalhaes I.L.F."/>
            <person name="Oliveira U."/>
            <person name="Santos F.R."/>
            <person name="Vidigal T.H.D.A."/>
            <person name="Brescovit A.D."/>
            <person name="Santos A.J."/>
        </authorList>
    </citation>
    <scope>NUCLEOTIDE SEQUENCE</scope>
    <source>
        <tissue evidence="1">Shoot tissue taken approximately 20 cm above the soil surface</tissue>
    </source>
</reference>
<name>A0A0A9BZN5_ARUDO</name>
<evidence type="ECO:0000313" key="1">
    <source>
        <dbReference type="EMBL" id="JAD67648.1"/>
    </source>
</evidence>
<dbReference type="AlphaFoldDB" id="A0A0A9BZN5"/>
<protein>
    <submittedName>
        <fullName evidence="1">Uncharacterized protein</fullName>
    </submittedName>
</protein>
<reference evidence="1" key="2">
    <citation type="journal article" date="2015" name="Data Brief">
        <title>Shoot transcriptome of the giant reed, Arundo donax.</title>
        <authorList>
            <person name="Barrero R.A."/>
            <person name="Guerrero F.D."/>
            <person name="Moolhuijzen P."/>
            <person name="Goolsby J.A."/>
            <person name="Tidwell J."/>
            <person name="Bellgard S.E."/>
            <person name="Bellgard M.I."/>
        </authorList>
    </citation>
    <scope>NUCLEOTIDE SEQUENCE</scope>
    <source>
        <tissue evidence="1">Shoot tissue taken approximately 20 cm above the soil surface</tissue>
    </source>
</reference>
<sequence>MVSLSSWDGVREVHLGFLATYAPGFHVVCLCSFLGRAERADPDSDTLAWVSDFSCPFAPRAPPDPSILGLPLPAGGFQTFHVEFFWLP</sequence>
<proteinExistence type="predicted"/>
<organism evidence="1">
    <name type="scientific">Arundo donax</name>
    <name type="common">Giant reed</name>
    <name type="synonym">Donax arundinaceus</name>
    <dbReference type="NCBI Taxonomy" id="35708"/>
    <lineage>
        <taxon>Eukaryota</taxon>
        <taxon>Viridiplantae</taxon>
        <taxon>Streptophyta</taxon>
        <taxon>Embryophyta</taxon>
        <taxon>Tracheophyta</taxon>
        <taxon>Spermatophyta</taxon>
        <taxon>Magnoliopsida</taxon>
        <taxon>Liliopsida</taxon>
        <taxon>Poales</taxon>
        <taxon>Poaceae</taxon>
        <taxon>PACMAD clade</taxon>
        <taxon>Arundinoideae</taxon>
        <taxon>Arundineae</taxon>
        <taxon>Arundo</taxon>
    </lineage>
</organism>
<dbReference type="EMBL" id="GBRH01230247">
    <property type="protein sequence ID" value="JAD67648.1"/>
    <property type="molecule type" value="Transcribed_RNA"/>
</dbReference>